<proteinExistence type="predicted"/>
<dbReference type="STRING" id="708197.A0A166MN12"/>
<organism evidence="1 2">
    <name type="scientific">Colletotrichum tofieldiae</name>
    <dbReference type="NCBI Taxonomy" id="708197"/>
    <lineage>
        <taxon>Eukaryota</taxon>
        <taxon>Fungi</taxon>
        <taxon>Dikarya</taxon>
        <taxon>Ascomycota</taxon>
        <taxon>Pezizomycotina</taxon>
        <taxon>Sordariomycetes</taxon>
        <taxon>Hypocreomycetidae</taxon>
        <taxon>Glomerellales</taxon>
        <taxon>Glomerellaceae</taxon>
        <taxon>Colletotrichum</taxon>
        <taxon>Colletotrichum spaethianum species complex</taxon>
    </lineage>
</organism>
<dbReference type="AlphaFoldDB" id="A0A166MN12"/>
<reference evidence="1 2" key="1">
    <citation type="submission" date="2015-06" db="EMBL/GenBank/DDBJ databases">
        <title>Survival trade-offs in plant roots during colonization by closely related pathogenic and mutualistic fungi.</title>
        <authorList>
            <person name="Hacquard S."/>
            <person name="Kracher B."/>
            <person name="Hiruma K."/>
            <person name="Weinman A."/>
            <person name="Muench P."/>
            <person name="Garrido Oter R."/>
            <person name="Ver Loren van Themaat E."/>
            <person name="Dallerey J.-F."/>
            <person name="Damm U."/>
            <person name="Henrissat B."/>
            <person name="Lespinet O."/>
            <person name="Thon M."/>
            <person name="Kemen E."/>
            <person name="McHardy A.C."/>
            <person name="Schulze-Lefert P."/>
            <person name="O'Connell R.J."/>
        </authorList>
    </citation>
    <scope>NUCLEOTIDE SEQUENCE [LARGE SCALE GENOMIC DNA]</scope>
    <source>
        <strain evidence="1 2">0861</strain>
    </source>
</reference>
<dbReference type="EMBL" id="LFIV01000254">
    <property type="protein sequence ID" value="KZL64819.1"/>
    <property type="molecule type" value="Genomic_DNA"/>
</dbReference>
<comment type="caution">
    <text evidence="1">The sequence shown here is derived from an EMBL/GenBank/DDBJ whole genome shotgun (WGS) entry which is preliminary data.</text>
</comment>
<dbReference type="Proteomes" id="UP000076552">
    <property type="component" value="Unassembled WGS sequence"/>
</dbReference>
<name>A0A166MN12_9PEZI</name>
<evidence type="ECO:0000313" key="1">
    <source>
        <dbReference type="EMBL" id="KZL64819.1"/>
    </source>
</evidence>
<protein>
    <submittedName>
        <fullName evidence="1">Uncharacterized protein</fullName>
    </submittedName>
</protein>
<evidence type="ECO:0000313" key="2">
    <source>
        <dbReference type="Proteomes" id="UP000076552"/>
    </source>
</evidence>
<keyword evidence="2" id="KW-1185">Reference proteome</keyword>
<accession>A0A166MN12</accession>
<sequence length="386" mass="43797">MIPGRMILGILVGLNNKIFTVEWSHDKGLPEKHVDYTLVTLMLGDDNGASGHQPTIELYDNNGNALGSRVTQDHDTISRNNNLDDHIYRIQHDLHRDPMETPKYAVVHQWSSDAICVSAMQFSNGKLSAVFYGDMGAFCGQSWFFSRRRLDEQNPHPKCVWLDADHTVGFNARAMSFHLNDMLGTPDKVKMYRENGDYICKSTPRFAYWRNLQPKSQVPIFRPPLEYERDAITGLEGRDKDPRQAIDTVEWNKEAYTDPQAVSEAKLKRSLTSVKQKTKRAIVAKRSGTNIDTSHLVVTRAEGHEASVVCNSTSSYGYDVVSLREKTYCDMTVKRLYNLCDDIYTTNCFDVERKVLVGHGGINARGEVSAIGVPQKRYESADHWEE</sequence>
<gene>
    <name evidence="1" type="ORF">CT0861_02465</name>
</gene>
<dbReference type="OrthoDB" id="5365129at2759"/>